<evidence type="ECO:0000256" key="1">
    <source>
        <dbReference type="SAM" id="Phobius"/>
    </source>
</evidence>
<dbReference type="STRING" id="29760.D7TVM8"/>
<keyword evidence="3" id="KW-1185">Reference proteome</keyword>
<dbReference type="Proteomes" id="UP000009183">
    <property type="component" value="Chromosome 2"/>
</dbReference>
<proteinExistence type="predicted"/>
<keyword evidence="1" id="KW-0812">Transmembrane</keyword>
<sequence length="172" mass="19267">MKRKVSTSRTTGWPAYRTISTVVPCNYRDRGNPKGLWLVDFTILVVYCAGRFWGFAHVLQSLTEMVVYFDELFWGFARVLQSLTEMAIPVVLYLIISPPWKPSSNERPPVSQEGTKPDDKVVFISCKISSLDTGSKIVHPSKPAAFPTPKNTSFLRQISPIALAVCSNIVDE</sequence>
<organism evidence="2 3">
    <name type="scientific">Vitis vinifera</name>
    <name type="common">Grape</name>
    <dbReference type="NCBI Taxonomy" id="29760"/>
    <lineage>
        <taxon>Eukaryota</taxon>
        <taxon>Viridiplantae</taxon>
        <taxon>Streptophyta</taxon>
        <taxon>Embryophyta</taxon>
        <taxon>Tracheophyta</taxon>
        <taxon>Spermatophyta</taxon>
        <taxon>Magnoliopsida</taxon>
        <taxon>eudicotyledons</taxon>
        <taxon>Gunneridae</taxon>
        <taxon>Pentapetalae</taxon>
        <taxon>rosids</taxon>
        <taxon>Vitales</taxon>
        <taxon>Vitaceae</taxon>
        <taxon>Viteae</taxon>
        <taxon>Vitis</taxon>
    </lineage>
</organism>
<protein>
    <submittedName>
        <fullName evidence="2">Uncharacterized protein</fullName>
    </submittedName>
</protein>
<evidence type="ECO:0000313" key="2">
    <source>
        <dbReference type="EMBL" id="CBI34553.3"/>
    </source>
</evidence>
<evidence type="ECO:0000313" key="3">
    <source>
        <dbReference type="Proteomes" id="UP000009183"/>
    </source>
</evidence>
<dbReference type="PaxDb" id="29760-VIT_02s0025g02210.t01"/>
<gene>
    <name evidence="2" type="ordered locus">VIT_02s0025g02210</name>
</gene>
<keyword evidence="1" id="KW-0472">Membrane</keyword>
<dbReference type="EMBL" id="FN596251">
    <property type="protein sequence ID" value="CBI34553.3"/>
    <property type="molecule type" value="Genomic_DNA"/>
</dbReference>
<dbReference type="AlphaFoldDB" id="D7TVM8"/>
<feature type="transmembrane region" description="Helical" evidence="1">
    <location>
        <begin position="76"/>
        <end position="96"/>
    </location>
</feature>
<keyword evidence="1" id="KW-1133">Transmembrane helix</keyword>
<feature type="transmembrane region" description="Helical" evidence="1">
    <location>
        <begin position="36"/>
        <end position="56"/>
    </location>
</feature>
<accession>D7TVM8</accession>
<dbReference type="HOGENOM" id="CLU_1558031_0_0_1"/>
<name>D7TVM8_VITVI</name>
<reference evidence="3" key="1">
    <citation type="journal article" date="2007" name="Nature">
        <title>The grapevine genome sequence suggests ancestral hexaploidization in major angiosperm phyla.</title>
        <authorList>
            <consortium name="The French-Italian Public Consortium for Grapevine Genome Characterization."/>
            <person name="Jaillon O."/>
            <person name="Aury J.-M."/>
            <person name="Noel B."/>
            <person name="Policriti A."/>
            <person name="Clepet C."/>
            <person name="Casagrande A."/>
            <person name="Choisne N."/>
            <person name="Aubourg S."/>
            <person name="Vitulo N."/>
            <person name="Jubin C."/>
            <person name="Vezzi A."/>
            <person name="Legeai F."/>
            <person name="Hugueney P."/>
            <person name="Dasilva C."/>
            <person name="Horner D."/>
            <person name="Mica E."/>
            <person name="Jublot D."/>
            <person name="Poulain J."/>
            <person name="Bruyere C."/>
            <person name="Billault A."/>
            <person name="Segurens B."/>
            <person name="Gouyvenoux M."/>
            <person name="Ugarte E."/>
            <person name="Cattonaro F."/>
            <person name="Anthouard V."/>
            <person name="Vico V."/>
            <person name="Del Fabbro C."/>
            <person name="Alaux M."/>
            <person name="Di Gaspero G."/>
            <person name="Dumas V."/>
            <person name="Felice N."/>
            <person name="Paillard S."/>
            <person name="Juman I."/>
            <person name="Moroldo M."/>
            <person name="Scalabrin S."/>
            <person name="Canaguier A."/>
            <person name="Le Clainche I."/>
            <person name="Malacrida G."/>
            <person name="Durand E."/>
            <person name="Pesole G."/>
            <person name="Laucou V."/>
            <person name="Chatelet P."/>
            <person name="Merdinoglu D."/>
            <person name="Delledonne M."/>
            <person name="Pezzotti M."/>
            <person name="Lecharny A."/>
            <person name="Scarpelli C."/>
            <person name="Artiguenave F."/>
            <person name="Pe M.E."/>
            <person name="Valle G."/>
            <person name="Morgante M."/>
            <person name="Caboche M."/>
            <person name="Adam-Blondon A.-F."/>
            <person name="Weissenbach J."/>
            <person name="Quetier F."/>
            <person name="Wincker P."/>
        </authorList>
    </citation>
    <scope>NUCLEOTIDE SEQUENCE [LARGE SCALE GENOMIC DNA]</scope>
    <source>
        <strain evidence="3">cv. Pinot noir / PN40024</strain>
    </source>
</reference>
<dbReference type="InParanoid" id="D7TVM8"/>